<organism evidence="2 3">
    <name type="scientific">Methanooceanicella nereidis</name>
    <dbReference type="NCBI Taxonomy" id="2052831"/>
    <lineage>
        <taxon>Archaea</taxon>
        <taxon>Methanobacteriati</taxon>
        <taxon>Methanobacteriota</taxon>
        <taxon>Stenosarchaea group</taxon>
        <taxon>Methanomicrobia</taxon>
        <taxon>Methanocellales</taxon>
        <taxon>Methanocellaceae</taxon>
        <taxon>Methanooceanicella</taxon>
    </lineage>
</organism>
<dbReference type="InterPro" id="IPR013216">
    <property type="entry name" value="Methyltransf_11"/>
</dbReference>
<reference evidence="2 3" key="1">
    <citation type="submission" date="2017-11" db="EMBL/GenBank/DDBJ databases">
        <title>Isolation and Characterization of Family Methanocellaceae Species from Potential Methane Hydrate Area Offshore Southwestern Taiwan.</title>
        <authorList>
            <person name="Zhang W.-L."/>
            <person name="Chen W.-C."/>
            <person name="Lai M.-C."/>
            <person name="Chen S.-C."/>
        </authorList>
    </citation>
    <scope>NUCLEOTIDE SEQUENCE [LARGE SCALE GENOMIC DNA]</scope>
    <source>
        <strain evidence="2 3">CWC-04</strain>
    </source>
</reference>
<dbReference type="Pfam" id="PF08241">
    <property type="entry name" value="Methyltransf_11"/>
    <property type="match status" value="1"/>
</dbReference>
<evidence type="ECO:0000313" key="2">
    <source>
        <dbReference type="EMBL" id="MCD1294282.1"/>
    </source>
</evidence>
<gene>
    <name evidence="2" type="ORF">CUJ83_04630</name>
</gene>
<name>A0AAP2W5N6_9EURY</name>
<dbReference type="AlphaFoldDB" id="A0AAP2W5N6"/>
<dbReference type="Proteomes" id="UP001320159">
    <property type="component" value="Unassembled WGS sequence"/>
</dbReference>
<proteinExistence type="predicted"/>
<dbReference type="GO" id="GO:0032259">
    <property type="term" value="P:methylation"/>
    <property type="evidence" value="ECO:0007669"/>
    <property type="project" value="UniProtKB-KW"/>
</dbReference>
<dbReference type="SUPFAM" id="SSF53335">
    <property type="entry name" value="S-adenosyl-L-methionine-dependent methyltransferases"/>
    <property type="match status" value="1"/>
</dbReference>
<comment type="caution">
    <text evidence="2">The sequence shown here is derived from an EMBL/GenBank/DDBJ whole genome shotgun (WGS) entry which is preliminary data.</text>
</comment>
<evidence type="ECO:0000313" key="3">
    <source>
        <dbReference type="Proteomes" id="UP001320159"/>
    </source>
</evidence>
<protein>
    <submittedName>
        <fullName evidence="2">Class I SAM-dependent methyltransferase</fullName>
    </submittedName>
</protein>
<dbReference type="GO" id="GO:0008757">
    <property type="term" value="F:S-adenosylmethionine-dependent methyltransferase activity"/>
    <property type="evidence" value="ECO:0007669"/>
    <property type="project" value="InterPro"/>
</dbReference>
<dbReference type="Gene3D" id="3.40.50.150">
    <property type="entry name" value="Vaccinia Virus protein VP39"/>
    <property type="match status" value="1"/>
</dbReference>
<dbReference type="InterPro" id="IPR029063">
    <property type="entry name" value="SAM-dependent_MTases_sf"/>
</dbReference>
<keyword evidence="2" id="KW-0489">Methyltransferase</keyword>
<feature type="domain" description="Methyltransferase type 11" evidence="1">
    <location>
        <begin position="44"/>
        <end position="141"/>
    </location>
</feature>
<accession>A0AAP2W5N6</accession>
<dbReference type="RefSeq" id="WP_230741110.1">
    <property type="nucleotide sequence ID" value="NZ_PGCK01000003.1"/>
</dbReference>
<dbReference type="EMBL" id="PGCK01000003">
    <property type="protein sequence ID" value="MCD1294282.1"/>
    <property type="molecule type" value="Genomic_DNA"/>
</dbReference>
<dbReference type="CDD" id="cd02440">
    <property type="entry name" value="AdoMet_MTases"/>
    <property type="match status" value="1"/>
</dbReference>
<keyword evidence="3" id="KW-1185">Reference proteome</keyword>
<evidence type="ECO:0000259" key="1">
    <source>
        <dbReference type="Pfam" id="PF08241"/>
    </source>
</evidence>
<sequence>MNRYDKKKSKEFDMIAKTAFAPIYPVIAQQIVDRCGVRTGICIDAGSGPALLAIALTKMTALKTYSMDSSEDMREIAAENIGAEGLSDRIVTIRGDVQDMPFEDGFANLVVSRGSFFFWDDLVAAFKEIYRVLSLGGRAYIGGGFGNAELRARAAEEMRKVDEKWEDGVKKRFEMCNAGRFHGIMRDAYIPDYEIIDDETGFWILFKKA</sequence>
<keyword evidence="2" id="KW-0808">Transferase</keyword>